<dbReference type="PANTHER" id="PTHR10889">
    <property type="entry name" value="DEOXYRIBOSE-PHOSPHATE ALDOLASE"/>
    <property type="match status" value="1"/>
</dbReference>
<dbReference type="Pfam" id="PF01791">
    <property type="entry name" value="DeoC"/>
    <property type="match status" value="1"/>
</dbReference>
<reference evidence="8 9" key="1">
    <citation type="submission" date="2019-08" db="EMBL/GenBank/DDBJ databases">
        <title>In-depth cultivation of the pig gut microbiome towards novel bacterial diversity and tailored functional studies.</title>
        <authorList>
            <person name="Wylensek D."/>
            <person name="Hitch T.C.A."/>
            <person name="Clavel T."/>
        </authorList>
    </citation>
    <scope>NUCLEOTIDE SEQUENCE [LARGE SCALE GENOMIC DNA]</scope>
    <source>
        <strain evidence="8 9">Oil+RF-744-GAM-WT-6</strain>
    </source>
</reference>
<feature type="active site" description="Proton donor/acceptor" evidence="7">
    <location>
        <position position="180"/>
    </location>
</feature>
<dbReference type="GO" id="GO:0009264">
    <property type="term" value="P:deoxyribonucleotide catabolic process"/>
    <property type="evidence" value="ECO:0007669"/>
    <property type="project" value="UniProtKB-UniRule"/>
</dbReference>
<dbReference type="GO" id="GO:0005737">
    <property type="term" value="C:cytoplasm"/>
    <property type="evidence" value="ECO:0007669"/>
    <property type="project" value="UniProtKB-SubCell"/>
</dbReference>
<dbReference type="HAMAP" id="MF_00114">
    <property type="entry name" value="DeoC_type1"/>
    <property type="match status" value="1"/>
</dbReference>
<comment type="subcellular location">
    <subcellularLocation>
        <location evidence="7">Cytoplasm</location>
    </subcellularLocation>
</comment>
<dbReference type="GO" id="GO:0004139">
    <property type="term" value="F:deoxyribose-phosphate aldolase activity"/>
    <property type="evidence" value="ECO:0007669"/>
    <property type="project" value="UniProtKB-UniRule"/>
</dbReference>
<dbReference type="AlphaFoldDB" id="A0A7X2TF48"/>
<feature type="active site" description="Schiff-base intermediate with acetaldehyde" evidence="7">
    <location>
        <position position="151"/>
    </location>
</feature>
<sequence length="213" mass="22764">MKPSKYIDHTLLKPEAQKAAIEKLCREAKEYDFASVCVNPCWIDVAKKELAGSDVNVCVVIGFPLGAMTTEAKVFEASDAVKKGADEVDMVLNVGKLKDGDDAYVTDEIRKIKEAVGAHVLKVIIEACLLTDEEKVRACRDAMAAGADFVKTSTGFSAGGATVHDVKLMKETVGDKLKVKAAGGVRTPEEFQAMIDAGAERIGTSHGCELVSE</sequence>
<dbReference type="CDD" id="cd00959">
    <property type="entry name" value="DeoC"/>
    <property type="match status" value="1"/>
</dbReference>
<dbReference type="GO" id="GO:0006018">
    <property type="term" value="P:2-deoxyribose 1-phosphate catabolic process"/>
    <property type="evidence" value="ECO:0007669"/>
    <property type="project" value="UniProtKB-UniRule"/>
</dbReference>
<dbReference type="FunFam" id="3.20.20.70:FF:000044">
    <property type="entry name" value="Deoxyribose-phosphate aldolase"/>
    <property type="match status" value="1"/>
</dbReference>
<dbReference type="Proteomes" id="UP000461880">
    <property type="component" value="Unassembled WGS sequence"/>
</dbReference>
<keyword evidence="3 7" id="KW-0456">Lyase</keyword>
<evidence type="ECO:0000256" key="5">
    <source>
        <dbReference type="ARBA" id="ARBA00048791"/>
    </source>
</evidence>
<keyword evidence="4 7" id="KW-0704">Schiff base</keyword>
<dbReference type="Gene3D" id="3.20.20.70">
    <property type="entry name" value="Aldolase class I"/>
    <property type="match status" value="1"/>
</dbReference>
<evidence type="ECO:0000313" key="9">
    <source>
        <dbReference type="Proteomes" id="UP000461880"/>
    </source>
</evidence>
<comment type="catalytic activity">
    <reaction evidence="5 7">
        <text>2-deoxy-D-ribose 5-phosphate = D-glyceraldehyde 3-phosphate + acetaldehyde</text>
        <dbReference type="Rhea" id="RHEA:12821"/>
        <dbReference type="ChEBI" id="CHEBI:15343"/>
        <dbReference type="ChEBI" id="CHEBI:59776"/>
        <dbReference type="ChEBI" id="CHEBI:62877"/>
        <dbReference type="EC" id="4.1.2.4"/>
    </reaction>
</comment>
<dbReference type="EC" id="4.1.2.4" evidence="7"/>
<dbReference type="EMBL" id="VUMN01000001">
    <property type="protein sequence ID" value="MSS57378.1"/>
    <property type="molecule type" value="Genomic_DNA"/>
</dbReference>
<comment type="caution">
    <text evidence="8">The sequence shown here is derived from an EMBL/GenBank/DDBJ whole genome shotgun (WGS) entry which is preliminary data.</text>
</comment>
<name>A0A7X2TF48_9FIRM</name>
<evidence type="ECO:0000256" key="6">
    <source>
        <dbReference type="ARBA" id="ARBA00056337"/>
    </source>
</evidence>
<dbReference type="NCBIfam" id="TIGR00126">
    <property type="entry name" value="deoC"/>
    <property type="match status" value="1"/>
</dbReference>
<dbReference type="InterPro" id="IPR002915">
    <property type="entry name" value="DeoC/FbaB/LacD_aldolase"/>
</dbReference>
<keyword evidence="9" id="KW-1185">Reference proteome</keyword>
<dbReference type="InterPro" id="IPR028581">
    <property type="entry name" value="DeoC_typeI"/>
</dbReference>
<dbReference type="RefSeq" id="WP_154502067.1">
    <property type="nucleotide sequence ID" value="NZ_JAQXPC010000027.1"/>
</dbReference>
<evidence type="ECO:0000256" key="2">
    <source>
        <dbReference type="ARBA" id="ARBA00022490"/>
    </source>
</evidence>
<accession>A0A7X2TF48</accession>
<dbReference type="PIRSF" id="PIRSF001357">
    <property type="entry name" value="DeoC"/>
    <property type="match status" value="1"/>
</dbReference>
<evidence type="ECO:0000256" key="1">
    <source>
        <dbReference type="ARBA" id="ARBA00010936"/>
    </source>
</evidence>
<evidence type="ECO:0000256" key="3">
    <source>
        <dbReference type="ARBA" id="ARBA00023239"/>
    </source>
</evidence>
<gene>
    <name evidence="7 8" type="primary">deoC</name>
    <name evidence="8" type="ORF">FYJ51_00435</name>
</gene>
<proteinExistence type="inferred from homology"/>
<feature type="active site" description="Proton donor/acceptor" evidence="7">
    <location>
        <position position="89"/>
    </location>
</feature>
<evidence type="ECO:0000313" key="8">
    <source>
        <dbReference type="EMBL" id="MSS57378.1"/>
    </source>
</evidence>
<dbReference type="GO" id="GO:0016052">
    <property type="term" value="P:carbohydrate catabolic process"/>
    <property type="evidence" value="ECO:0007669"/>
    <property type="project" value="TreeGrafter"/>
</dbReference>
<dbReference type="SMART" id="SM01133">
    <property type="entry name" value="DeoC"/>
    <property type="match status" value="1"/>
</dbReference>
<dbReference type="InterPro" id="IPR011343">
    <property type="entry name" value="DeoC"/>
</dbReference>
<dbReference type="UniPathway" id="UPA00002">
    <property type="reaction ID" value="UER00468"/>
</dbReference>
<dbReference type="SUPFAM" id="SSF51569">
    <property type="entry name" value="Aldolase"/>
    <property type="match status" value="1"/>
</dbReference>
<comment type="pathway">
    <text evidence="7">Carbohydrate degradation; 2-deoxy-D-ribose 1-phosphate degradation; D-glyceraldehyde 3-phosphate and acetaldehyde from 2-deoxy-alpha-D-ribose 1-phosphate: step 2/2.</text>
</comment>
<comment type="function">
    <text evidence="6 7">Catalyzes a reversible aldol reaction between acetaldehyde and D-glyceraldehyde 3-phosphate to generate 2-deoxy-D-ribose 5-phosphate.</text>
</comment>
<comment type="similarity">
    <text evidence="1 7">Belongs to the DeoC/FbaB aldolase family. DeoC type 1 subfamily.</text>
</comment>
<organism evidence="8 9">
    <name type="scientific">Stecheria intestinalis</name>
    <dbReference type="NCBI Taxonomy" id="2606630"/>
    <lineage>
        <taxon>Bacteria</taxon>
        <taxon>Bacillati</taxon>
        <taxon>Bacillota</taxon>
        <taxon>Erysipelotrichia</taxon>
        <taxon>Erysipelotrichales</taxon>
        <taxon>Erysipelotrichaceae</taxon>
        <taxon>Stecheria</taxon>
    </lineage>
</organism>
<dbReference type="InterPro" id="IPR013785">
    <property type="entry name" value="Aldolase_TIM"/>
</dbReference>
<keyword evidence="2 7" id="KW-0963">Cytoplasm</keyword>
<dbReference type="PANTHER" id="PTHR10889:SF1">
    <property type="entry name" value="DEOXYRIBOSE-PHOSPHATE ALDOLASE"/>
    <property type="match status" value="1"/>
</dbReference>
<evidence type="ECO:0000256" key="7">
    <source>
        <dbReference type="HAMAP-Rule" id="MF_00114"/>
    </source>
</evidence>
<evidence type="ECO:0000256" key="4">
    <source>
        <dbReference type="ARBA" id="ARBA00023270"/>
    </source>
</evidence>
<protein>
    <recommendedName>
        <fullName evidence="7">Deoxyribose-phosphate aldolase</fullName>
        <shortName evidence="7">DERA</shortName>
        <ecNumber evidence="7">4.1.2.4</ecNumber>
    </recommendedName>
    <alternativeName>
        <fullName evidence="7">2-deoxy-D-ribose 5-phosphate aldolase</fullName>
    </alternativeName>
    <alternativeName>
        <fullName evidence="7">Phosphodeoxyriboaldolase</fullName>
        <shortName evidence="7">Deoxyriboaldolase</shortName>
    </alternativeName>
</protein>